<dbReference type="PROSITE" id="PS01162">
    <property type="entry name" value="QOR_ZETA_CRYSTAL"/>
    <property type="match status" value="1"/>
</dbReference>
<dbReference type="PANTHER" id="PTHR43677:SF4">
    <property type="entry name" value="QUINONE OXIDOREDUCTASE-LIKE PROTEIN 2"/>
    <property type="match status" value="1"/>
</dbReference>
<dbReference type="EMBL" id="PDXA01000055">
    <property type="protein sequence ID" value="RYN39960.1"/>
    <property type="molecule type" value="Genomic_DNA"/>
</dbReference>
<reference evidence="3" key="1">
    <citation type="journal article" date="2019" name="bioRxiv">
        <title>Genomics, evolutionary history and diagnostics of the Alternaria alternata species group including apple and Asian pear pathotypes.</title>
        <authorList>
            <person name="Armitage A.D."/>
            <person name="Cockerton H.M."/>
            <person name="Sreenivasaprasad S."/>
            <person name="Woodhall J.W."/>
            <person name="Lane C.R."/>
            <person name="Harrison R.J."/>
            <person name="Clarkson J.P."/>
        </authorList>
    </citation>
    <scope>NUCLEOTIDE SEQUENCE [LARGE SCALE GENOMIC DNA]</scope>
    <source>
        <strain evidence="3">FERA 1082</strain>
    </source>
</reference>
<dbReference type="CDD" id="cd08241">
    <property type="entry name" value="QOR1"/>
    <property type="match status" value="1"/>
</dbReference>
<dbReference type="InterPro" id="IPR036291">
    <property type="entry name" value="NAD(P)-bd_dom_sf"/>
</dbReference>
<dbReference type="InterPro" id="IPR013154">
    <property type="entry name" value="ADH-like_N"/>
</dbReference>
<evidence type="ECO:0000259" key="1">
    <source>
        <dbReference type="SMART" id="SM00829"/>
    </source>
</evidence>
<dbReference type="Proteomes" id="UP000292402">
    <property type="component" value="Unassembled WGS sequence"/>
</dbReference>
<sequence>MMKAIHIDKFVSNVADLQPSTILPSTPKSLRDIHIKISHAAVTHVDLLYAQGLHQNNRRHVQPPFTLGTEFSGVVTHSPEDCSFKPGDRVFGGGLGAYAEQICVTEDAVRRVPSQWTNSEACAVGASGAVSYGALLSVAQLQAGETVLVLGASGGLGVMAVQIAKAIGYKVIAVVGGSEKAGVVKGIGADVIVDYGDEGWENRVRDATKGGEGVDVVYDGIGAVESGIKCLKYRGRLVVVGFAARNGSVENVRTNRILLKGVAVLGYRFGEDGRRDPQRTKDVWDGFIKLVDDGKIRPIIYKEEYAGLETVSKALEDVKARKAWGRSVVRICDEEQMRENGGQKARL</sequence>
<dbReference type="Pfam" id="PF00107">
    <property type="entry name" value="ADH_zinc_N"/>
    <property type="match status" value="1"/>
</dbReference>
<feature type="domain" description="Enoyl reductase (ER)" evidence="1">
    <location>
        <begin position="15"/>
        <end position="329"/>
    </location>
</feature>
<dbReference type="GO" id="GO:0005739">
    <property type="term" value="C:mitochondrion"/>
    <property type="evidence" value="ECO:0007669"/>
    <property type="project" value="TreeGrafter"/>
</dbReference>
<dbReference type="GO" id="GO:0008270">
    <property type="term" value="F:zinc ion binding"/>
    <property type="evidence" value="ECO:0007669"/>
    <property type="project" value="InterPro"/>
</dbReference>
<dbReference type="Pfam" id="PF08240">
    <property type="entry name" value="ADH_N"/>
    <property type="match status" value="1"/>
</dbReference>
<accession>A0A4Q4M4M2</accession>
<dbReference type="SUPFAM" id="SSF51735">
    <property type="entry name" value="NAD(P)-binding Rossmann-fold domains"/>
    <property type="match status" value="1"/>
</dbReference>
<evidence type="ECO:0000313" key="3">
    <source>
        <dbReference type="Proteomes" id="UP000292402"/>
    </source>
</evidence>
<dbReference type="Gene3D" id="3.90.180.10">
    <property type="entry name" value="Medium-chain alcohol dehydrogenases, catalytic domain"/>
    <property type="match status" value="1"/>
</dbReference>
<gene>
    <name evidence="2" type="ORF">AA0114_g11158</name>
</gene>
<dbReference type="InterPro" id="IPR011032">
    <property type="entry name" value="GroES-like_sf"/>
</dbReference>
<name>A0A4Q4M4M2_9PLEO</name>
<dbReference type="InterPro" id="IPR020843">
    <property type="entry name" value="ER"/>
</dbReference>
<proteinExistence type="predicted"/>
<dbReference type="AlphaFoldDB" id="A0A4Q4M4M2"/>
<dbReference type="Gene3D" id="3.40.50.720">
    <property type="entry name" value="NAD(P)-binding Rossmann-like Domain"/>
    <property type="match status" value="1"/>
</dbReference>
<organism evidence="2 3">
    <name type="scientific">Alternaria tenuissima</name>
    <dbReference type="NCBI Taxonomy" id="119927"/>
    <lineage>
        <taxon>Eukaryota</taxon>
        <taxon>Fungi</taxon>
        <taxon>Dikarya</taxon>
        <taxon>Ascomycota</taxon>
        <taxon>Pezizomycotina</taxon>
        <taxon>Dothideomycetes</taxon>
        <taxon>Pleosporomycetidae</taxon>
        <taxon>Pleosporales</taxon>
        <taxon>Pleosporineae</taxon>
        <taxon>Pleosporaceae</taxon>
        <taxon>Alternaria</taxon>
        <taxon>Alternaria sect. Alternaria</taxon>
        <taxon>Alternaria alternata complex</taxon>
    </lineage>
</organism>
<dbReference type="InterPro" id="IPR051397">
    <property type="entry name" value="Zn-ADH-like_protein"/>
</dbReference>
<dbReference type="SMART" id="SM00829">
    <property type="entry name" value="PKS_ER"/>
    <property type="match status" value="1"/>
</dbReference>
<comment type="caution">
    <text evidence="2">The sequence shown here is derived from an EMBL/GenBank/DDBJ whole genome shotgun (WGS) entry which is preliminary data.</text>
</comment>
<dbReference type="InterPro" id="IPR002364">
    <property type="entry name" value="Quin_OxRdtase/zeta-crystal_CS"/>
</dbReference>
<dbReference type="InterPro" id="IPR013149">
    <property type="entry name" value="ADH-like_C"/>
</dbReference>
<dbReference type="PANTHER" id="PTHR43677">
    <property type="entry name" value="SHORT-CHAIN DEHYDROGENASE/REDUCTASE"/>
    <property type="match status" value="1"/>
</dbReference>
<dbReference type="GO" id="GO:0016491">
    <property type="term" value="F:oxidoreductase activity"/>
    <property type="evidence" value="ECO:0007669"/>
    <property type="project" value="InterPro"/>
</dbReference>
<protein>
    <recommendedName>
        <fullName evidence="1">Enoyl reductase (ER) domain-containing protein</fullName>
    </recommendedName>
</protein>
<dbReference type="SUPFAM" id="SSF50129">
    <property type="entry name" value="GroES-like"/>
    <property type="match status" value="1"/>
</dbReference>
<evidence type="ECO:0000313" key="2">
    <source>
        <dbReference type="EMBL" id="RYN39960.1"/>
    </source>
</evidence>